<name>A0ABY7XDS3_9BACL</name>
<evidence type="ECO:0000313" key="9">
    <source>
        <dbReference type="Proteomes" id="UP001221519"/>
    </source>
</evidence>
<dbReference type="InterPro" id="IPR028259">
    <property type="entry name" value="AP2-like_int_N"/>
</dbReference>
<dbReference type="InterPro" id="IPR044068">
    <property type="entry name" value="CB"/>
</dbReference>
<protein>
    <submittedName>
        <fullName evidence="8">Site-specific integrase</fullName>
    </submittedName>
</protein>
<accession>A0ABY7XDS3</accession>
<dbReference type="InterPro" id="IPR010998">
    <property type="entry name" value="Integrase_recombinase_N"/>
</dbReference>
<evidence type="ECO:0000256" key="2">
    <source>
        <dbReference type="ARBA" id="ARBA00022908"/>
    </source>
</evidence>
<gene>
    <name evidence="8" type="ORF">PUW25_08275</name>
</gene>
<sequence>MSVKKDDKRGTWYFVVDAGKDDKGKRQQIKRRGFRTEFEAKREMRKVQSQVDEKTFVKPTKLTYSEFLTEWLQSKSLKLRRITLEMYTGHVQRHIVPQLGFHEIAKITTAQVEKFYVTLSEEKGLGSRTVLDIHKILKSSFEAAMKRKYVTSNPVRDAETPKVISKEMSVWSIEEVSKFLECARDDRYYLAFHLALATGMRQSEILGLRWKDIDFDNEVLHVRQTLSHDGKELLTQTKTKSSSRTISIDTRTVNALLKQERLVAREKKAASIAYQDNDLVICTAKGTPVSPRNMLRTFYNIIKKAEVPKIRFHDLRHTVATLMLMDGVNPRVVQEILGHSDVKITLGTYHHVLPTVHKDTAKRHGDKIFGNSTASQ</sequence>
<dbReference type="EMBL" id="CP118108">
    <property type="protein sequence ID" value="WDI03931.1"/>
    <property type="molecule type" value="Genomic_DNA"/>
</dbReference>
<dbReference type="SUPFAM" id="SSF56349">
    <property type="entry name" value="DNA breaking-rejoining enzymes"/>
    <property type="match status" value="1"/>
</dbReference>
<dbReference type="InterPro" id="IPR050090">
    <property type="entry name" value="Tyrosine_recombinase_XerCD"/>
</dbReference>
<dbReference type="Pfam" id="PF14657">
    <property type="entry name" value="Arm-DNA-bind_4"/>
    <property type="match status" value="1"/>
</dbReference>
<dbReference type="PANTHER" id="PTHR30349:SF64">
    <property type="entry name" value="PROPHAGE INTEGRASE INTD-RELATED"/>
    <property type="match status" value="1"/>
</dbReference>
<dbReference type="InterPro" id="IPR004107">
    <property type="entry name" value="Integrase_SAM-like_N"/>
</dbReference>
<evidence type="ECO:0000256" key="4">
    <source>
        <dbReference type="ARBA" id="ARBA00023172"/>
    </source>
</evidence>
<feature type="domain" description="Tyr recombinase" evidence="6">
    <location>
        <begin position="166"/>
        <end position="363"/>
    </location>
</feature>
<dbReference type="PROSITE" id="PS51898">
    <property type="entry name" value="TYR_RECOMBINASE"/>
    <property type="match status" value="1"/>
</dbReference>
<dbReference type="CDD" id="cd01189">
    <property type="entry name" value="INT_ICEBs1_C_like"/>
    <property type="match status" value="1"/>
</dbReference>
<dbReference type="Gene3D" id="1.10.443.10">
    <property type="entry name" value="Intergrase catalytic core"/>
    <property type="match status" value="1"/>
</dbReference>
<dbReference type="InterPro" id="IPR002104">
    <property type="entry name" value="Integrase_catalytic"/>
</dbReference>
<evidence type="ECO:0000256" key="5">
    <source>
        <dbReference type="PROSITE-ProRule" id="PRU01248"/>
    </source>
</evidence>
<dbReference type="PANTHER" id="PTHR30349">
    <property type="entry name" value="PHAGE INTEGRASE-RELATED"/>
    <property type="match status" value="1"/>
</dbReference>
<dbReference type="Pfam" id="PF00589">
    <property type="entry name" value="Phage_integrase"/>
    <property type="match status" value="1"/>
</dbReference>
<evidence type="ECO:0000259" key="7">
    <source>
        <dbReference type="PROSITE" id="PS51900"/>
    </source>
</evidence>
<proteinExistence type="inferred from homology"/>
<dbReference type="InterPro" id="IPR011010">
    <property type="entry name" value="DNA_brk_join_enz"/>
</dbReference>
<evidence type="ECO:0000259" key="6">
    <source>
        <dbReference type="PROSITE" id="PS51898"/>
    </source>
</evidence>
<dbReference type="RefSeq" id="WP_274336884.1">
    <property type="nucleotide sequence ID" value="NZ_CP118106.1"/>
</dbReference>
<evidence type="ECO:0000256" key="3">
    <source>
        <dbReference type="ARBA" id="ARBA00023125"/>
    </source>
</evidence>
<dbReference type="Proteomes" id="UP001221519">
    <property type="component" value="Chromosome"/>
</dbReference>
<dbReference type="Pfam" id="PF14659">
    <property type="entry name" value="Phage_int_SAM_3"/>
    <property type="match status" value="1"/>
</dbReference>
<keyword evidence="4" id="KW-0233">DNA recombination</keyword>
<keyword evidence="3 5" id="KW-0238">DNA-binding</keyword>
<evidence type="ECO:0000313" key="8">
    <source>
        <dbReference type="EMBL" id="WDI03931.1"/>
    </source>
</evidence>
<dbReference type="Gene3D" id="1.10.150.130">
    <property type="match status" value="1"/>
</dbReference>
<keyword evidence="2" id="KW-0229">DNA integration</keyword>
<feature type="domain" description="Core-binding (CB)" evidence="7">
    <location>
        <begin position="62"/>
        <end position="145"/>
    </location>
</feature>
<dbReference type="InterPro" id="IPR013762">
    <property type="entry name" value="Integrase-like_cat_sf"/>
</dbReference>
<keyword evidence="9" id="KW-1185">Reference proteome</keyword>
<comment type="similarity">
    <text evidence="1">Belongs to the 'phage' integrase family.</text>
</comment>
<dbReference type="PROSITE" id="PS51900">
    <property type="entry name" value="CB"/>
    <property type="match status" value="1"/>
</dbReference>
<evidence type="ECO:0000256" key="1">
    <source>
        <dbReference type="ARBA" id="ARBA00008857"/>
    </source>
</evidence>
<reference evidence="8 9" key="1">
    <citation type="submission" date="2023-02" db="EMBL/GenBank/DDBJ databases">
        <title>Pathogen: clinical or host-associated sample.</title>
        <authorList>
            <person name="Hergert J."/>
            <person name="Casey R."/>
            <person name="Wagner J."/>
            <person name="Young E.L."/>
            <person name="Oakeson K.F."/>
        </authorList>
    </citation>
    <scope>NUCLEOTIDE SEQUENCE [LARGE SCALE GENOMIC DNA]</scope>
    <source>
        <strain evidence="8 9">2022CK-00829</strain>
    </source>
</reference>
<organism evidence="8 9">
    <name type="scientific">Paenibacillus urinalis</name>
    <dbReference type="NCBI Taxonomy" id="521520"/>
    <lineage>
        <taxon>Bacteria</taxon>
        <taxon>Bacillati</taxon>
        <taxon>Bacillota</taxon>
        <taxon>Bacilli</taxon>
        <taxon>Bacillales</taxon>
        <taxon>Paenibacillaceae</taxon>
        <taxon>Paenibacillus</taxon>
    </lineage>
</organism>